<comment type="caution">
    <text evidence="1">The sequence shown here is derived from an EMBL/GenBank/DDBJ whole genome shotgun (WGS) entry which is preliminary data.</text>
</comment>
<evidence type="ECO:0000313" key="1">
    <source>
        <dbReference type="EMBL" id="CAH2405492.1"/>
    </source>
</evidence>
<accession>A0ABM9E8I9</accession>
<organism evidence="1 2">
    <name type="scientific">Mesorhizobium ventifaucium</name>
    <dbReference type="NCBI Taxonomy" id="666020"/>
    <lineage>
        <taxon>Bacteria</taxon>
        <taxon>Pseudomonadati</taxon>
        <taxon>Pseudomonadota</taxon>
        <taxon>Alphaproteobacteria</taxon>
        <taxon>Hyphomicrobiales</taxon>
        <taxon>Phyllobacteriaceae</taxon>
        <taxon>Mesorhizobium</taxon>
    </lineage>
</organism>
<dbReference type="Proteomes" id="UP001152604">
    <property type="component" value="Unassembled WGS sequence"/>
</dbReference>
<name>A0ABM9E8I9_9HYPH</name>
<keyword evidence="2" id="KW-1185">Reference proteome</keyword>
<dbReference type="EMBL" id="CAKXZS010000034">
    <property type="protein sequence ID" value="CAH2405492.1"/>
    <property type="molecule type" value="Genomic_DNA"/>
</dbReference>
<reference evidence="1" key="1">
    <citation type="submission" date="2022-03" db="EMBL/GenBank/DDBJ databases">
        <authorList>
            <person name="Brunel B."/>
        </authorList>
    </citation>
    <scope>NUCLEOTIDE SEQUENCE</scope>
    <source>
        <strain evidence="1">STM4922sample</strain>
    </source>
</reference>
<proteinExistence type="predicted"/>
<evidence type="ECO:0000313" key="2">
    <source>
        <dbReference type="Proteomes" id="UP001152604"/>
    </source>
</evidence>
<protein>
    <submittedName>
        <fullName evidence="1">Uncharacterized protein</fullName>
    </submittedName>
</protein>
<gene>
    <name evidence="1" type="ORF">MES4922_40270</name>
</gene>
<sequence>MQPPESLGAWLTLGEKFMVQRNKDIAMHKICLYIAIIHETRRLSCRSRCHCKGWKIVQDQDR</sequence>